<dbReference type="Proteomes" id="UP000070687">
    <property type="component" value="Unassembled WGS sequence"/>
</dbReference>
<feature type="transmembrane region" description="Helical" evidence="1">
    <location>
        <begin position="90"/>
        <end position="108"/>
    </location>
</feature>
<feature type="transmembrane region" description="Helical" evidence="1">
    <location>
        <begin position="120"/>
        <end position="138"/>
    </location>
</feature>
<dbReference type="RefSeq" id="WP_016636766.1">
    <property type="nucleotide sequence ID" value="NZ_KQ956852.1"/>
</dbReference>
<gene>
    <name evidence="2" type="ORF">HMPREF3208_00694</name>
</gene>
<accession>A0A133NXF1</accession>
<evidence type="ECO:0000313" key="3">
    <source>
        <dbReference type="Proteomes" id="UP000070687"/>
    </source>
</evidence>
<keyword evidence="1" id="KW-0472">Membrane</keyword>
<feature type="transmembrane region" description="Helical" evidence="1">
    <location>
        <begin position="170"/>
        <end position="187"/>
    </location>
</feature>
<evidence type="ECO:0008006" key="4">
    <source>
        <dbReference type="Google" id="ProtNLM"/>
    </source>
</evidence>
<dbReference type="AlphaFoldDB" id="A0A133NXF1"/>
<proteinExistence type="predicted"/>
<keyword evidence="1" id="KW-0812">Transmembrane</keyword>
<evidence type="ECO:0000256" key="1">
    <source>
        <dbReference type="SAM" id="Phobius"/>
    </source>
</evidence>
<dbReference type="InterPro" id="IPR008875">
    <property type="entry name" value="TraX"/>
</dbReference>
<keyword evidence="1" id="KW-1133">Transmembrane helix</keyword>
<organism evidence="2 3">
    <name type="scientific">Gardnerella vaginalis</name>
    <dbReference type="NCBI Taxonomy" id="2702"/>
    <lineage>
        <taxon>Bacteria</taxon>
        <taxon>Bacillati</taxon>
        <taxon>Actinomycetota</taxon>
        <taxon>Actinomycetes</taxon>
        <taxon>Bifidobacteriales</taxon>
        <taxon>Bifidobacteriaceae</taxon>
        <taxon>Gardnerella</taxon>
    </lineage>
</organism>
<feature type="transmembrane region" description="Helical" evidence="1">
    <location>
        <begin position="53"/>
        <end position="78"/>
    </location>
</feature>
<name>A0A133NXF1_GARVA</name>
<feature type="transmembrane region" description="Helical" evidence="1">
    <location>
        <begin position="240"/>
        <end position="257"/>
    </location>
</feature>
<feature type="transmembrane region" description="Helical" evidence="1">
    <location>
        <begin position="23"/>
        <end position="41"/>
    </location>
</feature>
<sequence>MDAVTPKIRADKNIKLGITLRKFKLLGAVMMTLSAFSAPVIPHLFGGLSDNNMWALTAAVVCEVVSWTALPWYAWILVRGYHNTHNVNFYTLRLLILALICEVPYDITTSGCAVDMRSQNPVFGLVIALFVLSGIDMIRTRLSGVSRVMAGVGIVIAGLLWNIIGKVGVRQHIFWGGALLLGFVLIFELLQKHEIRMELIAGMFGAMSLLAPGVGVAVLHYRSAYGDGHKNSRVFRWVMYAWYPIVLAIAALFAVFVR</sequence>
<dbReference type="PATRIC" id="fig|2702.100.peg.674"/>
<reference evidence="2 3" key="1">
    <citation type="submission" date="2016-01" db="EMBL/GenBank/DDBJ databases">
        <authorList>
            <person name="Oliw E.H."/>
        </authorList>
    </citation>
    <scope>NUCLEOTIDE SEQUENCE [LARGE SCALE GENOMIC DNA]</scope>
    <source>
        <strain evidence="2 3">PSS_7772B</strain>
    </source>
</reference>
<comment type="caution">
    <text evidence="2">The sequence shown here is derived from an EMBL/GenBank/DDBJ whole genome shotgun (WGS) entry which is preliminary data.</text>
</comment>
<dbReference type="EMBL" id="LRQB01000039">
    <property type="protein sequence ID" value="KXA20968.1"/>
    <property type="molecule type" value="Genomic_DNA"/>
</dbReference>
<protein>
    <recommendedName>
        <fullName evidence="4">Endonuclease VII</fullName>
    </recommendedName>
</protein>
<dbReference type="Pfam" id="PF05857">
    <property type="entry name" value="TraX"/>
    <property type="match status" value="1"/>
</dbReference>
<feature type="transmembrane region" description="Helical" evidence="1">
    <location>
        <begin position="145"/>
        <end position="164"/>
    </location>
</feature>
<feature type="transmembrane region" description="Helical" evidence="1">
    <location>
        <begin position="199"/>
        <end position="220"/>
    </location>
</feature>
<dbReference type="OrthoDB" id="81897at2"/>
<evidence type="ECO:0000313" key="2">
    <source>
        <dbReference type="EMBL" id="KXA20968.1"/>
    </source>
</evidence>